<evidence type="ECO:0000256" key="4">
    <source>
        <dbReference type="ARBA" id="ARBA00011471"/>
    </source>
</evidence>
<evidence type="ECO:0000256" key="2">
    <source>
        <dbReference type="ARBA" id="ARBA00004249"/>
    </source>
</evidence>
<dbReference type="EMBL" id="JABWGV010000002">
    <property type="protein sequence ID" value="NVD44627.1"/>
    <property type="molecule type" value="Genomic_DNA"/>
</dbReference>
<evidence type="ECO:0000256" key="3">
    <source>
        <dbReference type="ARBA" id="ARBA00005811"/>
    </source>
</evidence>
<dbReference type="GO" id="GO:0005886">
    <property type="term" value="C:plasma membrane"/>
    <property type="evidence" value="ECO:0007669"/>
    <property type="project" value="UniProtKB-SubCell"/>
</dbReference>
<dbReference type="Proteomes" id="UP000561438">
    <property type="component" value="Unassembled WGS sequence"/>
</dbReference>
<dbReference type="AlphaFoldDB" id="A0A850H216"/>
<keyword evidence="6" id="KW-1003">Cell membrane</keyword>
<accession>A0A850H216</accession>
<comment type="function">
    <text evidence="1">Involved in the TonB-dependent energy-dependent transport of various receptor-bound substrates.</text>
</comment>
<evidence type="ECO:0000256" key="12">
    <source>
        <dbReference type="RuleBase" id="RU003879"/>
    </source>
</evidence>
<evidence type="ECO:0000313" key="15">
    <source>
        <dbReference type="Proteomes" id="UP000561438"/>
    </source>
</evidence>
<dbReference type="RefSeq" id="WP_176266943.1">
    <property type="nucleotide sequence ID" value="NZ_JABWGV010000002.1"/>
</dbReference>
<evidence type="ECO:0000256" key="8">
    <source>
        <dbReference type="ARBA" id="ARBA00022692"/>
    </source>
</evidence>
<protein>
    <submittedName>
        <fullName evidence="14">Biopolymer transporter ExbD</fullName>
    </submittedName>
</protein>
<feature type="transmembrane region" description="Helical" evidence="13">
    <location>
        <begin position="20"/>
        <end position="39"/>
    </location>
</feature>
<dbReference type="PANTHER" id="PTHR30558:SF12">
    <property type="entry name" value="BIOPOLYMER TRANSPORT PROTEIN EXBD"/>
    <property type="match status" value="1"/>
</dbReference>
<organism evidence="14 15">
    <name type="scientific">Qipengyuania atrilutea</name>
    <dbReference type="NCBI Taxonomy" id="2744473"/>
    <lineage>
        <taxon>Bacteria</taxon>
        <taxon>Pseudomonadati</taxon>
        <taxon>Pseudomonadota</taxon>
        <taxon>Alphaproteobacteria</taxon>
        <taxon>Sphingomonadales</taxon>
        <taxon>Erythrobacteraceae</taxon>
        <taxon>Qipengyuania</taxon>
    </lineage>
</organism>
<evidence type="ECO:0000256" key="10">
    <source>
        <dbReference type="ARBA" id="ARBA00022989"/>
    </source>
</evidence>
<dbReference type="GO" id="GO:0015031">
    <property type="term" value="P:protein transport"/>
    <property type="evidence" value="ECO:0007669"/>
    <property type="project" value="UniProtKB-KW"/>
</dbReference>
<evidence type="ECO:0000256" key="9">
    <source>
        <dbReference type="ARBA" id="ARBA00022927"/>
    </source>
</evidence>
<dbReference type="Gene3D" id="3.30.420.270">
    <property type="match status" value="1"/>
</dbReference>
<evidence type="ECO:0000313" key="14">
    <source>
        <dbReference type="EMBL" id="NVD44627.1"/>
    </source>
</evidence>
<dbReference type="InterPro" id="IPR003400">
    <property type="entry name" value="ExbD"/>
</dbReference>
<keyword evidence="8 12" id="KW-0812">Transmembrane</keyword>
<evidence type="ECO:0000256" key="13">
    <source>
        <dbReference type="SAM" id="Phobius"/>
    </source>
</evidence>
<evidence type="ECO:0000256" key="6">
    <source>
        <dbReference type="ARBA" id="ARBA00022475"/>
    </source>
</evidence>
<name>A0A850H216_9SPHN</name>
<evidence type="ECO:0000256" key="11">
    <source>
        <dbReference type="ARBA" id="ARBA00023136"/>
    </source>
</evidence>
<keyword evidence="5 12" id="KW-0813">Transport</keyword>
<dbReference type="Pfam" id="PF02472">
    <property type="entry name" value="ExbD"/>
    <property type="match status" value="1"/>
</dbReference>
<dbReference type="PANTHER" id="PTHR30558">
    <property type="entry name" value="EXBD MEMBRANE COMPONENT OF PMF-DRIVEN MACROMOLECULE IMPORT SYSTEM"/>
    <property type="match status" value="1"/>
</dbReference>
<comment type="subunit">
    <text evidence="4">The accessory proteins ExbB and ExbD seem to form a complex with TonB.</text>
</comment>
<keyword evidence="7" id="KW-0997">Cell inner membrane</keyword>
<keyword evidence="15" id="KW-1185">Reference proteome</keyword>
<sequence>MSQSSVAASSAPLSDLNTTPLIDVLLVLLVMFIITIPVATHSTDIDLPQCNDCTPPPPNPLKNLVSINAADQLFWNGQPITNEELALGLAQTRALAVEPELQFEPAALASYDAAVRALDVIKRSGVTKFGIVGNQKYRSFGSS</sequence>
<proteinExistence type="inferred from homology"/>
<comment type="subcellular location">
    <subcellularLocation>
        <location evidence="2">Cell inner membrane</location>
        <topology evidence="2">Single-pass type II membrane protein</topology>
    </subcellularLocation>
    <subcellularLocation>
        <location evidence="12">Cell membrane</location>
        <topology evidence="12">Single-pass type II membrane protein</topology>
    </subcellularLocation>
</comment>
<keyword evidence="10 13" id="KW-1133">Transmembrane helix</keyword>
<evidence type="ECO:0000256" key="5">
    <source>
        <dbReference type="ARBA" id="ARBA00022448"/>
    </source>
</evidence>
<comment type="similarity">
    <text evidence="3 12">Belongs to the ExbD/TolR family.</text>
</comment>
<comment type="caution">
    <text evidence="14">The sequence shown here is derived from an EMBL/GenBank/DDBJ whole genome shotgun (WGS) entry which is preliminary data.</text>
</comment>
<gene>
    <name evidence="14" type="ORF">HUV48_06295</name>
</gene>
<reference evidence="14 15" key="1">
    <citation type="submission" date="2020-06" db="EMBL/GenBank/DDBJ databases">
        <title>Altererythrobacter sp. HHU K3-1.</title>
        <authorList>
            <person name="Zhang D."/>
            <person name="Xue H."/>
        </authorList>
    </citation>
    <scope>NUCLEOTIDE SEQUENCE [LARGE SCALE GENOMIC DNA]</scope>
    <source>
        <strain evidence="14 15">HHU K3-1</strain>
    </source>
</reference>
<evidence type="ECO:0000256" key="1">
    <source>
        <dbReference type="ARBA" id="ARBA00003540"/>
    </source>
</evidence>
<evidence type="ECO:0000256" key="7">
    <source>
        <dbReference type="ARBA" id="ARBA00022519"/>
    </source>
</evidence>
<keyword evidence="9 12" id="KW-0653">Protein transport</keyword>
<keyword evidence="11 13" id="KW-0472">Membrane</keyword>
<dbReference type="GO" id="GO:0022857">
    <property type="term" value="F:transmembrane transporter activity"/>
    <property type="evidence" value="ECO:0007669"/>
    <property type="project" value="InterPro"/>
</dbReference>